<name>A0AC61RKQ6_9BACT</name>
<accession>A0AC61RKQ6</accession>
<dbReference type="EMBL" id="SRYB01000006">
    <property type="protein sequence ID" value="TGY79493.1"/>
    <property type="molecule type" value="Genomic_DNA"/>
</dbReference>
<dbReference type="Proteomes" id="UP000306319">
    <property type="component" value="Unassembled WGS sequence"/>
</dbReference>
<comment type="caution">
    <text evidence="1">The sequence shown here is derived from an EMBL/GenBank/DDBJ whole genome shotgun (WGS) entry which is preliminary data.</text>
</comment>
<evidence type="ECO:0000313" key="1">
    <source>
        <dbReference type="EMBL" id="TGY79493.1"/>
    </source>
</evidence>
<organism evidence="1 2">
    <name type="scientific">Lepagella muris</name>
    <dbReference type="NCBI Taxonomy" id="3032870"/>
    <lineage>
        <taxon>Bacteria</taxon>
        <taxon>Pseudomonadati</taxon>
        <taxon>Bacteroidota</taxon>
        <taxon>Bacteroidia</taxon>
        <taxon>Bacteroidales</taxon>
        <taxon>Muribaculaceae</taxon>
        <taxon>Lepagella</taxon>
    </lineage>
</organism>
<gene>
    <name evidence="1" type="ORF">E5331_05625</name>
</gene>
<evidence type="ECO:0000313" key="2">
    <source>
        <dbReference type="Proteomes" id="UP000306319"/>
    </source>
</evidence>
<protein>
    <submittedName>
        <fullName evidence="1">Uncharacterized protein</fullName>
    </submittedName>
</protein>
<sequence length="839" mass="93454">MTNLLKYAIAAAMISLSVSAVAESRIDINLKKTGDKVPATLYGVFFEEISGAGDGGLYAEMVRNRGFEEGTLPTGCTLDADGFAAAPTARCYSNDSINNFKVRWGADRGMTAWRTQYADGSQASSQITDEYPLNSATPHSLRIDLSRAHRDVSAVNTGYWGMAIEKGKTYRLSLYLRGEGARRCTASLVDAAGKSLASAQINIDSDGEWHKYDATFVADDSCDKASLSLSFPPEGTIWLDFVSLFPADTYRNRPNGLRRDIATTIEELKPAFIRWPGGCIVEGLTLDNRVNWKETIGDPVKRPGEYDLWGYRSTYGFGYHEFLQFCEDIGADGMFVCNAGMSCLFRNGDYVDGDDLEPLIQDALDAIEYAIGDTSTRWGAERARNGHPEPFPLRYVEVGNENVFGRYAVNYNRFHKAIKERYPQIELITALMFSKDVEKLDEVEIIDPHYYETADWFYNNADVYDKLPSRLPYKVYIGEYAATGRNNLYSSLAEAAFLTGVERNGDKVQLVSYAPLLQNAHYGKGHLIVYDGKQTYGRSNYHLLKAFAENRPDVNVNTVIRGEDTAVPFAPHGFIGLGTANASAEFRDIRIESGGKLVYSSERDGIDGRWSPLRGKWEFGADGTIIQTEASHESIIKLNDLTTGDCTIRLKAKKTDGRESMRVIFGMENEGKYFMADLGSHSNESVIFREISEKGSVSLFDYRNQLPILKDKWYDVCIKIRGNKWTCYLDGKEAYTYNYRVVNKHYAVAGVDKDRKELIVKMVNGRTEPWRTSIALRGGSAANGDARRIVVGADDINAENSFAEPLKISAQESNMKVSGNTIDVECPASSAMILRIPLK</sequence>
<proteinExistence type="predicted"/>
<keyword evidence="2" id="KW-1185">Reference proteome</keyword>
<reference evidence="1" key="1">
    <citation type="submission" date="2019-04" db="EMBL/GenBank/DDBJ databases">
        <title>Microbes associate with the intestines of laboratory mice.</title>
        <authorList>
            <person name="Navarre W."/>
            <person name="Wong E."/>
            <person name="Huang K."/>
            <person name="Tropini C."/>
            <person name="Ng K."/>
            <person name="Yu B."/>
        </authorList>
    </citation>
    <scope>NUCLEOTIDE SEQUENCE</scope>
    <source>
        <strain evidence="1">NM04_E33</strain>
    </source>
</reference>